<organism evidence="1 2">
    <name type="scientific">Brassica carinata</name>
    <name type="common">Ethiopian mustard</name>
    <name type="synonym">Abyssinian cabbage</name>
    <dbReference type="NCBI Taxonomy" id="52824"/>
    <lineage>
        <taxon>Eukaryota</taxon>
        <taxon>Viridiplantae</taxon>
        <taxon>Streptophyta</taxon>
        <taxon>Embryophyta</taxon>
        <taxon>Tracheophyta</taxon>
        <taxon>Spermatophyta</taxon>
        <taxon>Magnoliopsida</taxon>
        <taxon>eudicotyledons</taxon>
        <taxon>Gunneridae</taxon>
        <taxon>Pentapetalae</taxon>
        <taxon>rosids</taxon>
        <taxon>malvids</taxon>
        <taxon>Brassicales</taxon>
        <taxon>Brassicaceae</taxon>
        <taxon>Brassiceae</taxon>
        <taxon>Brassica</taxon>
    </lineage>
</organism>
<dbReference type="Proteomes" id="UP000886595">
    <property type="component" value="Unassembled WGS sequence"/>
</dbReference>
<dbReference type="OrthoDB" id="1938625at2759"/>
<keyword evidence="2" id="KW-1185">Reference proteome</keyword>
<proteinExistence type="predicted"/>
<name>A0A8X7W1E9_BRACI</name>
<dbReference type="PANTHER" id="PTHR33116">
    <property type="entry name" value="REVERSE TRANSCRIPTASE ZINC-BINDING DOMAIN-CONTAINING PROTEIN-RELATED-RELATED"/>
    <property type="match status" value="1"/>
</dbReference>
<accession>A0A8X7W1E9</accession>
<evidence type="ECO:0008006" key="3">
    <source>
        <dbReference type="Google" id="ProtNLM"/>
    </source>
</evidence>
<sequence>MHIKLKISEYSPLIDKLNSRFNLWATKSLSFAGRCLLIKTVITGTVNFWTSTFLLPRGCIKKIESLCSRFLLSGATDRRANVKVSWSTMCLPKDEGGIGLKNFKLWNITLLLHLAWLLFSGSSSLWVAWHCHHNCPTSYSFWSQSESPLMSWNDPLRPLINVFGRNGPCNLRIHIDASVADAYNEQGWRLPHPRSDMEVALHSFLTTFPTPSLDRAPDIFTWSTEGQSHPGHLMLSCPYAGALWTEINRRIREPVPQFSNWSHLMQWASSFTSLTPSVMRMMVVQALTYTIWQQRNNMLHNQTLLPPLVAFNGINRHIIDYLCGKEAEKIQLPYGTLAI</sequence>
<dbReference type="AlphaFoldDB" id="A0A8X7W1E9"/>
<dbReference type="EMBL" id="JAAMPC010000003">
    <property type="protein sequence ID" value="KAG2321152.1"/>
    <property type="molecule type" value="Genomic_DNA"/>
</dbReference>
<evidence type="ECO:0000313" key="1">
    <source>
        <dbReference type="EMBL" id="KAG2321152.1"/>
    </source>
</evidence>
<reference evidence="1 2" key="1">
    <citation type="submission" date="2020-02" db="EMBL/GenBank/DDBJ databases">
        <authorList>
            <person name="Ma Q."/>
            <person name="Huang Y."/>
            <person name="Song X."/>
            <person name="Pei D."/>
        </authorList>
    </citation>
    <scope>NUCLEOTIDE SEQUENCE [LARGE SCALE GENOMIC DNA]</scope>
    <source>
        <strain evidence="1">Sxm20200214</strain>
        <tissue evidence="1">Leaf</tissue>
    </source>
</reference>
<gene>
    <name evidence="1" type="ORF">Bca52824_014365</name>
</gene>
<comment type="caution">
    <text evidence="1">The sequence shown here is derived from an EMBL/GenBank/DDBJ whole genome shotgun (WGS) entry which is preliminary data.</text>
</comment>
<dbReference type="PANTHER" id="PTHR33116:SF80">
    <property type="entry name" value="REVERSE TRANSCRIPTASE ZINC-BINDING DOMAIN-CONTAINING PROTEIN"/>
    <property type="match status" value="1"/>
</dbReference>
<evidence type="ECO:0000313" key="2">
    <source>
        <dbReference type="Proteomes" id="UP000886595"/>
    </source>
</evidence>
<protein>
    <recommendedName>
        <fullName evidence="3">Reverse transcriptase zinc-binding domain-containing protein</fullName>
    </recommendedName>
</protein>